<keyword evidence="4" id="KW-0804">Transcription</keyword>
<evidence type="ECO:0000256" key="2">
    <source>
        <dbReference type="ARBA" id="ARBA00023015"/>
    </source>
</evidence>
<dbReference type="InterPro" id="IPR028082">
    <property type="entry name" value="Peripla_BP_I"/>
</dbReference>
<dbReference type="EMBL" id="FXAZ01000003">
    <property type="protein sequence ID" value="SMG43902.1"/>
    <property type="molecule type" value="Genomic_DNA"/>
</dbReference>
<dbReference type="Gene3D" id="1.10.260.40">
    <property type="entry name" value="lambda repressor-like DNA-binding domains"/>
    <property type="match status" value="1"/>
</dbReference>
<keyword evidence="7" id="KW-1185">Reference proteome</keyword>
<dbReference type="RefSeq" id="WP_240967997.1">
    <property type="nucleotide sequence ID" value="NZ_FXAZ01000003.1"/>
</dbReference>
<dbReference type="PANTHER" id="PTHR30146:SF148">
    <property type="entry name" value="HTH-TYPE TRANSCRIPTIONAL REPRESSOR PURR-RELATED"/>
    <property type="match status" value="1"/>
</dbReference>
<dbReference type="SUPFAM" id="SSF53822">
    <property type="entry name" value="Periplasmic binding protein-like I"/>
    <property type="match status" value="1"/>
</dbReference>
<dbReference type="Proteomes" id="UP000193834">
    <property type="component" value="Unassembled WGS sequence"/>
</dbReference>
<keyword evidence="1" id="KW-0678">Repressor</keyword>
<dbReference type="CDD" id="cd01392">
    <property type="entry name" value="HTH_LacI"/>
    <property type="match status" value="1"/>
</dbReference>
<feature type="domain" description="HTH lacI-type" evidence="5">
    <location>
        <begin position="6"/>
        <end position="60"/>
    </location>
</feature>
<keyword evidence="2" id="KW-0805">Transcription regulation</keyword>
<proteinExistence type="predicted"/>
<reference evidence="6 7" key="1">
    <citation type="submission" date="2017-04" db="EMBL/GenBank/DDBJ databases">
        <authorList>
            <person name="Afonso C.L."/>
            <person name="Miller P.J."/>
            <person name="Scott M.A."/>
            <person name="Spackman E."/>
            <person name="Goraichik I."/>
            <person name="Dimitrov K.M."/>
            <person name="Suarez D.L."/>
            <person name="Swayne D.E."/>
        </authorList>
    </citation>
    <scope>NUCLEOTIDE SEQUENCE [LARGE SCALE GENOMIC DNA]</scope>
    <source>
        <strain evidence="6 7">11</strain>
    </source>
</reference>
<dbReference type="CDD" id="cd19974">
    <property type="entry name" value="PBP1_LacI-like"/>
    <property type="match status" value="1"/>
</dbReference>
<name>A0A1X7KRH5_9BACL</name>
<dbReference type="InterPro" id="IPR010982">
    <property type="entry name" value="Lambda_DNA-bd_dom_sf"/>
</dbReference>
<dbReference type="Pfam" id="PF13377">
    <property type="entry name" value="Peripla_BP_3"/>
    <property type="match status" value="1"/>
</dbReference>
<dbReference type="STRING" id="1852522.SAMN06295960_2604"/>
<dbReference type="SMART" id="SM00354">
    <property type="entry name" value="HTH_LACI"/>
    <property type="match status" value="1"/>
</dbReference>
<gene>
    <name evidence="6" type="ORF">SAMN06295960_2604</name>
</gene>
<dbReference type="PROSITE" id="PS50932">
    <property type="entry name" value="HTH_LACI_2"/>
    <property type="match status" value="1"/>
</dbReference>
<evidence type="ECO:0000256" key="3">
    <source>
        <dbReference type="ARBA" id="ARBA00023125"/>
    </source>
</evidence>
<organism evidence="6 7">
    <name type="scientific">Paenibacillus aquistagni</name>
    <dbReference type="NCBI Taxonomy" id="1852522"/>
    <lineage>
        <taxon>Bacteria</taxon>
        <taxon>Bacillati</taxon>
        <taxon>Bacillota</taxon>
        <taxon>Bacilli</taxon>
        <taxon>Bacillales</taxon>
        <taxon>Paenibacillaceae</taxon>
        <taxon>Paenibacillus</taxon>
    </lineage>
</organism>
<evidence type="ECO:0000256" key="1">
    <source>
        <dbReference type="ARBA" id="ARBA00022491"/>
    </source>
</evidence>
<dbReference type="GO" id="GO:0003700">
    <property type="term" value="F:DNA-binding transcription factor activity"/>
    <property type="evidence" value="ECO:0007669"/>
    <property type="project" value="TreeGrafter"/>
</dbReference>
<evidence type="ECO:0000313" key="6">
    <source>
        <dbReference type="EMBL" id="SMG43902.1"/>
    </source>
</evidence>
<evidence type="ECO:0000256" key="4">
    <source>
        <dbReference type="ARBA" id="ARBA00023163"/>
    </source>
</evidence>
<evidence type="ECO:0000313" key="7">
    <source>
        <dbReference type="Proteomes" id="UP000193834"/>
    </source>
</evidence>
<dbReference type="AlphaFoldDB" id="A0A1X7KRH5"/>
<dbReference type="PANTHER" id="PTHR30146">
    <property type="entry name" value="LACI-RELATED TRANSCRIPTIONAL REPRESSOR"/>
    <property type="match status" value="1"/>
</dbReference>
<dbReference type="Gene3D" id="3.40.50.2300">
    <property type="match status" value="2"/>
</dbReference>
<dbReference type="GO" id="GO:0000976">
    <property type="term" value="F:transcription cis-regulatory region binding"/>
    <property type="evidence" value="ECO:0007669"/>
    <property type="project" value="TreeGrafter"/>
</dbReference>
<accession>A0A1X7KRH5</accession>
<dbReference type="InterPro" id="IPR046335">
    <property type="entry name" value="LacI/GalR-like_sensor"/>
</dbReference>
<protein>
    <submittedName>
        <fullName evidence="6">Transcriptional regulator, LacI family</fullName>
    </submittedName>
</protein>
<dbReference type="SUPFAM" id="SSF47413">
    <property type="entry name" value="lambda repressor-like DNA-binding domains"/>
    <property type="match status" value="1"/>
</dbReference>
<keyword evidence="3" id="KW-0238">DNA-binding</keyword>
<evidence type="ECO:0000259" key="5">
    <source>
        <dbReference type="PROSITE" id="PS50932"/>
    </source>
</evidence>
<dbReference type="Pfam" id="PF00356">
    <property type="entry name" value="LacI"/>
    <property type="match status" value="1"/>
</dbReference>
<dbReference type="InterPro" id="IPR000843">
    <property type="entry name" value="HTH_LacI"/>
</dbReference>
<sequence length="342" mass="38516">MKKEQVTMRDIAGRLGISTVTVSKALNDKEGVSEELKARIKETAKEMGYRLNLAARAMKDGLSYNIGVIIPEQFTNVNHAFYLRVYQHIASRLEAYGYSSILHILTIEDEEALNLPRIYYEKKADGIIILGQIKPAYIEAVQQMTIPKLFLDFYQEGAQVDSIVTDNFYGSYELVSYLIREGHRQLAFVGNIHATSSIQDRFLGYYKSLLEHRIPLDPDWIIKDRDEQGILIDLELPTRMPTAFVCNCDQVARALIEKLKKEGIQVPADCSVVGYDNDIFATVSEPQLTTVEVDMEMLAGAAVKTMMKKISRGEASTGRTVVQGRIIYRDSVKSLTQAQSTD</sequence>